<dbReference type="Proteomes" id="UP000499080">
    <property type="component" value="Unassembled WGS sequence"/>
</dbReference>
<evidence type="ECO:0000313" key="2">
    <source>
        <dbReference type="Proteomes" id="UP000499080"/>
    </source>
</evidence>
<name>A0A4Y2IF53_ARAVE</name>
<keyword evidence="2" id="KW-1185">Reference proteome</keyword>
<proteinExistence type="predicted"/>
<sequence>MRSYFEGHPESFLSSFCTGTLQVTVSEKAEKESRISVVFVLQVNSSESAMAFSGRIRQRGRETAGSVRPLQQGDAAPQLPSPRLQLLQEDQVLRHRIAAQPRDGRLLGEDQKIHFHTLLHMVS</sequence>
<protein>
    <submittedName>
        <fullName evidence="1">Uncharacterized protein</fullName>
    </submittedName>
</protein>
<gene>
    <name evidence="1" type="ORF">AVEN_273896_1</name>
</gene>
<comment type="caution">
    <text evidence="1">The sequence shown here is derived from an EMBL/GenBank/DDBJ whole genome shotgun (WGS) entry which is preliminary data.</text>
</comment>
<reference evidence="1 2" key="1">
    <citation type="journal article" date="2019" name="Sci. Rep.">
        <title>Orb-weaving spider Araneus ventricosus genome elucidates the spidroin gene catalogue.</title>
        <authorList>
            <person name="Kono N."/>
            <person name="Nakamura H."/>
            <person name="Ohtoshi R."/>
            <person name="Moran D.A.P."/>
            <person name="Shinohara A."/>
            <person name="Yoshida Y."/>
            <person name="Fujiwara M."/>
            <person name="Mori M."/>
            <person name="Tomita M."/>
            <person name="Arakawa K."/>
        </authorList>
    </citation>
    <scope>NUCLEOTIDE SEQUENCE [LARGE SCALE GENOMIC DNA]</scope>
</reference>
<organism evidence="1 2">
    <name type="scientific">Araneus ventricosus</name>
    <name type="common">Orbweaver spider</name>
    <name type="synonym">Epeira ventricosa</name>
    <dbReference type="NCBI Taxonomy" id="182803"/>
    <lineage>
        <taxon>Eukaryota</taxon>
        <taxon>Metazoa</taxon>
        <taxon>Ecdysozoa</taxon>
        <taxon>Arthropoda</taxon>
        <taxon>Chelicerata</taxon>
        <taxon>Arachnida</taxon>
        <taxon>Araneae</taxon>
        <taxon>Araneomorphae</taxon>
        <taxon>Entelegynae</taxon>
        <taxon>Araneoidea</taxon>
        <taxon>Araneidae</taxon>
        <taxon>Araneus</taxon>
    </lineage>
</organism>
<dbReference type="AlphaFoldDB" id="A0A4Y2IF53"/>
<accession>A0A4Y2IF53</accession>
<dbReference type="EMBL" id="BGPR01262717">
    <property type="protein sequence ID" value="GBM76200.1"/>
    <property type="molecule type" value="Genomic_DNA"/>
</dbReference>
<evidence type="ECO:0000313" key="1">
    <source>
        <dbReference type="EMBL" id="GBM76200.1"/>
    </source>
</evidence>